<dbReference type="AlphaFoldDB" id="A0A518EPK8"/>
<accession>A0A518EPK8</accession>
<evidence type="ECO:0000313" key="2">
    <source>
        <dbReference type="Proteomes" id="UP000320390"/>
    </source>
</evidence>
<keyword evidence="2" id="KW-1185">Reference proteome</keyword>
<dbReference type="Proteomes" id="UP000320390">
    <property type="component" value="Chromosome"/>
</dbReference>
<proteinExistence type="predicted"/>
<reference evidence="1 2" key="1">
    <citation type="submission" date="2019-02" db="EMBL/GenBank/DDBJ databases">
        <title>Deep-cultivation of Planctomycetes and their phenomic and genomic characterization uncovers novel biology.</title>
        <authorList>
            <person name="Wiegand S."/>
            <person name="Jogler M."/>
            <person name="Boedeker C."/>
            <person name="Pinto D."/>
            <person name="Vollmers J."/>
            <person name="Rivas-Marin E."/>
            <person name="Kohn T."/>
            <person name="Peeters S.H."/>
            <person name="Heuer A."/>
            <person name="Rast P."/>
            <person name="Oberbeckmann S."/>
            <person name="Bunk B."/>
            <person name="Jeske O."/>
            <person name="Meyerdierks A."/>
            <person name="Storesund J.E."/>
            <person name="Kallscheuer N."/>
            <person name="Luecker S."/>
            <person name="Lage O.M."/>
            <person name="Pohl T."/>
            <person name="Merkel B.J."/>
            <person name="Hornburger P."/>
            <person name="Mueller R.-W."/>
            <person name="Bruemmer F."/>
            <person name="Labrenz M."/>
            <person name="Spormann A.M."/>
            <person name="Op den Camp H."/>
            <person name="Overmann J."/>
            <person name="Amann R."/>
            <person name="Jetten M.S.M."/>
            <person name="Mascher T."/>
            <person name="Medema M.H."/>
            <person name="Devos D.P."/>
            <person name="Kaster A.-K."/>
            <person name="Ovreas L."/>
            <person name="Rohde M."/>
            <person name="Galperin M.Y."/>
            <person name="Jogler C."/>
        </authorList>
    </citation>
    <scope>NUCLEOTIDE SEQUENCE [LARGE SCALE GENOMIC DNA]</scope>
    <source>
        <strain evidence="1 2">Poly30</strain>
    </source>
</reference>
<gene>
    <name evidence="1" type="ORF">Poly30_15250</name>
</gene>
<dbReference type="InterPro" id="IPR027304">
    <property type="entry name" value="Trigger_fact/SurA_dom_sf"/>
</dbReference>
<sequence length="402" mass="44738">MWGGGGEDGGMAILSALGLAVFLGAQVAPGAQEGRWKPSTELEMRLLDQYGNFHVAVVGEEIITRIDVFSWLGSPRFEDPTVDQPDLDPAKRQALKISAALTQLIEQRLKIQGGRSQGYEEELIEAERERFFRAKLEELGGAQAAAANFERFGITPNDYKNLLGEGLMANLWENSIKGDLPGATGRIFVDSYIRPGQQWARYREYVEARDEKLNAVVGKTRQGKVSVQRIVLMVTPGGRPPEAVKGEIETLRERIQDGILTFDEAIRTFVSPELQGDESLVRDVPTTRLAELFQRDFTTQTEEVTTFVQEADAGELSPILEFNPAGTPQAYVLLKIVDRTRATEALPFKDLELQTKLRKAIAEESSEVRVARGLADLVRTTHLAPEQLRKDFLSAGRRLRSK</sequence>
<evidence type="ECO:0000313" key="1">
    <source>
        <dbReference type="EMBL" id="QDV06021.1"/>
    </source>
</evidence>
<organism evidence="1 2">
    <name type="scientific">Saltatorellus ferox</name>
    <dbReference type="NCBI Taxonomy" id="2528018"/>
    <lineage>
        <taxon>Bacteria</taxon>
        <taxon>Pseudomonadati</taxon>
        <taxon>Planctomycetota</taxon>
        <taxon>Planctomycetia</taxon>
        <taxon>Planctomycetia incertae sedis</taxon>
        <taxon>Saltatorellus</taxon>
    </lineage>
</organism>
<protein>
    <submittedName>
        <fullName evidence="1">Uncharacterized protein</fullName>
    </submittedName>
</protein>
<dbReference type="SUPFAM" id="SSF109998">
    <property type="entry name" value="Triger factor/SurA peptide-binding domain-like"/>
    <property type="match status" value="1"/>
</dbReference>
<name>A0A518EPK8_9BACT</name>
<dbReference type="EMBL" id="CP036434">
    <property type="protein sequence ID" value="QDV06021.1"/>
    <property type="molecule type" value="Genomic_DNA"/>
</dbReference>